<feature type="region of interest" description="Disordered" evidence="1">
    <location>
        <begin position="1"/>
        <end position="25"/>
    </location>
</feature>
<evidence type="ECO:0000313" key="2">
    <source>
        <dbReference type="EMBL" id="KAK3488019.1"/>
    </source>
</evidence>
<dbReference type="GeneID" id="87876789"/>
<dbReference type="Proteomes" id="UP001285908">
    <property type="component" value="Unassembled WGS sequence"/>
</dbReference>
<dbReference type="AlphaFoldDB" id="A0AAJ0I293"/>
<dbReference type="Gene3D" id="3.30.710.10">
    <property type="entry name" value="Potassium Channel Kv1.1, Chain A"/>
    <property type="match status" value="1"/>
</dbReference>
<dbReference type="RefSeq" id="XP_062690146.1">
    <property type="nucleotide sequence ID" value="XM_062839167.1"/>
</dbReference>
<sequence length="385" mass="43500">MVGLPGEPSTSATTTSDAQSPTLENMDTANDASMLSCDEIVEIDPDGDLLLYTKPDPGLGGRFRFRVCSAALRRHSPVWKAMLFGPWKESKPADDSEWAVEFPEDLAYEFQIVLNIIHGLVDRVPSSLDIDTFFKLLILVNKYDIAHIMKPWCTTWETPALSSLVGHDVLKGLYIARELGYKDLFIFRLAQIAVNTWVEGDFLVFRDSSIMDLDGIILQDEDDLGPTDVLDVICNIRKAVIEKMVAPLNEDLEALVNSTPRCTFKSDHHTRTRRLCDAAVLGSIHRGMIQRRGSILPRESSCITESVVHLASELFPMMDEIQTIEFHSTKCSLKDKYRKHNSTLHDSVITIAREFLTPRHLVYMALQRSKTGLENQCAHSTERYW</sequence>
<accession>A0AAJ0I293</accession>
<proteinExistence type="predicted"/>
<name>A0AAJ0I293_9PEZI</name>
<dbReference type="InterPro" id="IPR011333">
    <property type="entry name" value="SKP1/BTB/POZ_sf"/>
</dbReference>
<reference evidence="2 3" key="1">
    <citation type="journal article" date="2023" name="Mol. Phylogenet. Evol.">
        <title>Genome-scale phylogeny and comparative genomics of the fungal order Sordariales.</title>
        <authorList>
            <person name="Hensen N."/>
            <person name="Bonometti L."/>
            <person name="Westerberg I."/>
            <person name="Brannstrom I.O."/>
            <person name="Guillou S."/>
            <person name="Cros-Aarteil S."/>
            <person name="Calhoun S."/>
            <person name="Haridas S."/>
            <person name="Kuo A."/>
            <person name="Mondo S."/>
            <person name="Pangilinan J."/>
            <person name="Riley R."/>
            <person name="LaButti K."/>
            <person name="Andreopoulos B."/>
            <person name="Lipzen A."/>
            <person name="Chen C."/>
            <person name="Yan M."/>
            <person name="Daum C."/>
            <person name="Ng V."/>
            <person name="Clum A."/>
            <person name="Steindorff A."/>
            <person name="Ohm R.A."/>
            <person name="Martin F."/>
            <person name="Silar P."/>
            <person name="Natvig D.O."/>
            <person name="Lalanne C."/>
            <person name="Gautier V."/>
            <person name="Ament-Velasquez S.L."/>
            <person name="Kruys A."/>
            <person name="Hutchinson M.I."/>
            <person name="Powell A.J."/>
            <person name="Barry K."/>
            <person name="Miller A.N."/>
            <person name="Grigoriev I.V."/>
            <person name="Debuchy R."/>
            <person name="Gladieux P."/>
            <person name="Hiltunen Thoren M."/>
            <person name="Johannesson H."/>
        </authorList>
    </citation>
    <scope>NUCLEOTIDE SEQUENCE [LARGE SCALE GENOMIC DNA]</scope>
    <source>
        <strain evidence="2 3">FGSC 10403</strain>
    </source>
</reference>
<gene>
    <name evidence="2" type="ORF">B0T23DRAFT_407201</name>
</gene>
<evidence type="ECO:0000256" key="1">
    <source>
        <dbReference type="SAM" id="MobiDB-lite"/>
    </source>
</evidence>
<keyword evidence="3" id="KW-1185">Reference proteome</keyword>
<dbReference type="EMBL" id="JAULSX010000007">
    <property type="protein sequence ID" value="KAK3488019.1"/>
    <property type="molecule type" value="Genomic_DNA"/>
</dbReference>
<feature type="compositionally biased region" description="Low complexity" evidence="1">
    <location>
        <begin position="8"/>
        <end position="22"/>
    </location>
</feature>
<organism evidence="2 3">
    <name type="scientific">Neurospora hispaniola</name>
    <dbReference type="NCBI Taxonomy" id="588809"/>
    <lineage>
        <taxon>Eukaryota</taxon>
        <taxon>Fungi</taxon>
        <taxon>Dikarya</taxon>
        <taxon>Ascomycota</taxon>
        <taxon>Pezizomycotina</taxon>
        <taxon>Sordariomycetes</taxon>
        <taxon>Sordariomycetidae</taxon>
        <taxon>Sordariales</taxon>
        <taxon>Sordariaceae</taxon>
        <taxon>Neurospora</taxon>
    </lineage>
</organism>
<evidence type="ECO:0008006" key="4">
    <source>
        <dbReference type="Google" id="ProtNLM"/>
    </source>
</evidence>
<protein>
    <recommendedName>
        <fullName evidence="4">BTB domain-containing protein</fullName>
    </recommendedName>
</protein>
<evidence type="ECO:0000313" key="3">
    <source>
        <dbReference type="Proteomes" id="UP001285908"/>
    </source>
</evidence>
<comment type="caution">
    <text evidence="2">The sequence shown here is derived from an EMBL/GenBank/DDBJ whole genome shotgun (WGS) entry which is preliminary data.</text>
</comment>